<comment type="caution">
    <text evidence="7">The sequence shown here is derived from an EMBL/GenBank/DDBJ whole genome shotgun (WGS) entry which is preliminary data.</text>
</comment>
<evidence type="ECO:0000256" key="2">
    <source>
        <dbReference type="ARBA" id="ARBA00022318"/>
    </source>
</evidence>
<dbReference type="InterPro" id="IPR002059">
    <property type="entry name" value="CSP_DNA-bd"/>
</dbReference>
<sequence>MGMASGKVKWFNNAKGYGFIIEDGKDEDLFAHYSAIKMDGYKTLKAGQPVSFDIIQGPKGKHAVEISAPVTIGTTKVAHNSKEQLAYSATE</sequence>
<dbReference type="PANTHER" id="PTHR11544">
    <property type="entry name" value="COLD SHOCK DOMAIN CONTAINING PROTEINS"/>
    <property type="match status" value="1"/>
</dbReference>
<dbReference type="NCBIfam" id="TIGR02381">
    <property type="entry name" value="cspD"/>
    <property type="match status" value="1"/>
</dbReference>
<proteinExistence type="predicted"/>
<name>A0A0A1YZF0_PSEFL</name>
<dbReference type="Pfam" id="PF00313">
    <property type="entry name" value="CSD"/>
    <property type="match status" value="1"/>
</dbReference>
<reference evidence="7 8" key="1">
    <citation type="journal article" date="2013" name="Genome Announc.">
        <title>Draft Genome Sequence of Pseudomonas fluorescens LMG 5329, a White Line-Inducing Principle-Producing Bioindicator for the Mushroom Pathogen Pseudomonas tolaasii.</title>
        <authorList>
            <person name="Ghequire M.G."/>
            <person name="Rokni-Zadeh H."/>
            <person name="Zarrineh P."/>
            <person name="De Mot R."/>
        </authorList>
    </citation>
    <scope>NUCLEOTIDE SEQUENCE [LARGE SCALE GENOMIC DNA]</scope>
    <source>
        <strain evidence="7 8">LMG 5329</strain>
    </source>
</reference>
<dbReference type="OrthoDB" id="9810590at2"/>
<dbReference type="AlphaFoldDB" id="A0A0A1YZF0"/>
<gene>
    <name evidence="7" type="ORF">K814_0119020</name>
</gene>
<dbReference type="CDD" id="cd04458">
    <property type="entry name" value="CSP_CDS"/>
    <property type="match status" value="1"/>
</dbReference>
<dbReference type="SMART" id="SM00357">
    <property type="entry name" value="CSP"/>
    <property type="match status" value="1"/>
</dbReference>
<dbReference type="InterPro" id="IPR011129">
    <property type="entry name" value="CSD"/>
</dbReference>
<dbReference type="Gene3D" id="2.40.50.140">
    <property type="entry name" value="Nucleic acid-binding proteins"/>
    <property type="match status" value="1"/>
</dbReference>
<dbReference type="GO" id="GO:0005829">
    <property type="term" value="C:cytosol"/>
    <property type="evidence" value="ECO:0007669"/>
    <property type="project" value="UniProtKB-ARBA"/>
</dbReference>
<dbReference type="PRINTS" id="PR00050">
    <property type="entry name" value="COLDSHOCK"/>
</dbReference>
<evidence type="ECO:0000259" key="6">
    <source>
        <dbReference type="PROSITE" id="PS51857"/>
    </source>
</evidence>
<dbReference type="PROSITE" id="PS00352">
    <property type="entry name" value="CSD_1"/>
    <property type="match status" value="1"/>
</dbReference>
<dbReference type="EMBL" id="ASGY01000140">
    <property type="protein sequence ID" value="KGE66374.1"/>
    <property type="molecule type" value="Genomic_DNA"/>
</dbReference>
<dbReference type="FunFam" id="2.40.50.140:FF:000006">
    <property type="entry name" value="Cold shock protein CspC"/>
    <property type="match status" value="1"/>
</dbReference>
<dbReference type="InterPro" id="IPR050181">
    <property type="entry name" value="Cold_shock_domain"/>
</dbReference>
<evidence type="ECO:0000256" key="4">
    <source>
        <dbReference type="ARBA" id="ARBA00023125"/>
    </source>
</evidence>
<evidence type="ECO:0000256" key="3">
    <source>
        <dbReference type="ARBA" id="ARBA00022490"/>
    </source>
</evidence>
<accession>A0A0A1YZF0</accession>
<evidence type="ECO:0000313" key="8">
    <source>
        <dbReference type="Proteomes" id="UP000030060"/>
    </source>
</evidence>
<dbReference type="GO" id="GO:0003677">
    <property type="term" value="F:DNA binding"/>
    <property type="evidence" value="ECO:0007669"/>
    <property type="project" value="UniProtKB-KW"/>
</dbReference>
<keyword evidence="4" id="KW-0238">DNA-binding</keyword>
<keyword evidence="3" id="KW-0963">Cytoplasm</keyword>
<dbReference type="InterPro" id="IPR012751">
    <property type="entry name" value="CspD"/>
</dbReference>
<dbReference type="InterPro" id="IPR019844">
    <property type="entry name" value="CSD_CS"/>
</dbReference>
<dbReference type="InterPro" id="IPR012340">
    <property type="entry name" value="NA-bd_OB-fold"/>
</dbReference>
<comment type="subcellular location">
    <subcellularLocation>
        <location evidence="1 5">Cytoplasm</location>
    </subcellularLocation>
</comment>
<dbReference type="PROSITE" id="PS51857">
    <property type="entry name" value="CSD_2"/>
    <property type="match status" value="1"/>
</dbReference>
<evidence type="ECO:0000256" key="1">
    <source>
        <dbReference type="ARBA" id="ARBA00004496"/>
    </source>
</evidence>
<organism evidence="7 8">
    <name type="scientific">Pseudomonas fluorescens LMG 5329</name>
    <dbReference type="NCBI Taxonomy" id="1324332"/>
    <lineage>
        <taxon>Bacteria</taxon>
        <taxon>Pseudomonadati</taxon>
        <taxon>Pseudomonadota</taxon>
        <taxon>Gammaproteobacteria</taxon>
        <taxon>Pseudomonadales</taxon>
        <taxon>Pseudomonadaceae</taxon>
        <taxon>Pseudomonas</taxon>
    </lineage>
</organism>
<feature type="domain" description="CSD" evidence="6">
    <location>
        <begin position="3"/>
        <end position="68"/>
    </location>
</feature>
<evidence type="ECO:0000313" key="7">
    <source>
        <dbReference type="EMBL" id="KGE66374.1"/>
    </source>
</evidence>
<protein>
    <recommendedName>
        <fullName evidence="2">Cold shock-like protein CspD</fullName>
    </recommendedName>
</protein>
<dbReference type="GO" id="GO:0006355">
    <property type="term" value="P:regulation of DNA-templated transcription"/>
    <property type="evidence" value="ECO:0007669"/>
    <property type="project" value="InterPro"/>
</dbReference>
<dbReference type="Proteomes" id="UP000030060">
    <property type="component" value="Unassembled WGS sequence"/>
</dbReference>
<evidence type="ECO:0000256" key="5">
    <source>
        <dbReference type="RuleBase" id="RU000408"/>
    </source>
</evidence>
<dbReference type="SUPFAM" id="SSF50249">
    <property type="entry name" value="Nucleic acid-binding proteins"/>
    <property type="match status" value="1"/>
</dbReference>